<evidence type="ECO:0000256" key="2">
    <source>
        <dbReference type="SAM" id="Phobius"/>
    </source>
</evidence>
<dbReference type="AlphaFoldDB" id="A0AAV8ZY50"/>
<reference evidence="3" key="1">
    <citation type="journal article" date="2023" name="Insect Mol. Biol.">
        <title>Genome sequencing provides insights into the evolution of gene families encoding plant cell wall-degrading enzymes in longhorned beetles.</title>
        <authorList>
            <person name="Shin N.R."/>
            <person name="Okamura Y."/>
            <person name="Kirsch R."/>
            <person name="Pauchet Y."/>
        </authorList>
    </citation>
    <scope>NUCLEOTIDE SEQUENCE</scope>
    <source>
        <strain evidence="3">RBIC_L_NR</strain>
    </source>
</reference>
<organism evidence="3 4">
    <name type="scientific">Rhamnusium bicolor</name>
    <dbReference type="NCBI Taxonomy" id="1586634"/>
    <lineage>
        <taxon>Eukaryota</taxon>
        <taxon>Metazoa</taxon>
        <taxon>Ecdysozoa</taxon>
        <taxon>Arthropoda</taxon>
        <taxon>Hexapoda</taxon>
        <taxon>Insecta</taxon>
        <taxon>Pterygota</taxon>
        <taxon>Neoptera</taxon>
        <taxon>Endopterygota</taxon>
        <taxon>Coleoptera</taxon>
        <taxon>Polyphaga</taxon>
        <taxon>Cucujiformia</taxon>
        <taxon>Chrysomeloidea</taxon>
        <taxon>Cerambycidae</taxon>
        <taxon>Lepturinae</taxon>
        <taxon>Rhagiini</taxon>
        <taxon>Rhamnusium</taxon>
    </lineage>
</organism>
<dbReference type="EMBL" id="JANEYF010000004">
    <property type="protein sequence ID" value="KAJ8972843.1"/>
    <property type="molecule type" value="Genomic_DNA"/>
</dbReference>
<proteinExistence type="predicted"/>
<keyword evidence="1" id="KW-0808">Transferase</keyword>
<keyword evidence="2" id="KW-1133">Transmembrane helix</keyword>
<evidence type="ECO:0000313" key="4">
    <source>
        <dbReference type="Proteomes" id="UP001162156"/>
    </source>
</evidence>
<feature type="transmembrane region" description="Helical" evidence="2">
    <location>
        <begin position="46"/>
        <end position="69"/>
    </location>
</feature>
<sequence>MILDRPLPPLETAIYWVEYVARHRGAPHMRTAAVNMPFYKYYLIDVIAFLLFIVSLFIYIVYFVSSFIFRRIFKKNEKN</sequence>
<evidence type="ECO:0000256" key="1">
    <source>
        <dbReference type="ARBA" id="ARBA00022679"/>
    </source>
</evidence>
<protein>
    <submittedName>
        <fullName evidence="3">Uncharacterized protein</fullName>
    </submittedName>
</protein>
<keyword evidence="2" id="KW-0472">Membrane</keyword>
<keyword evidence="2" id="KW-0812">Transmembrane</keyword>
<evidence type="ECO:0000313" key="3">
    <source>
        <dbReference type="EMBL" id="KAJ8972843.1"/>
    </source>
</evidence>
<name>A0AAV8ZY50_9CUCU</name>
<dbReference type="Proteomes" id="UP001162156">
    <property type="component" value="Unassembled WGS sequence"/>
</dbReference>
<dbReference type="GO" id="GO:0008194">
    <property type="term" value="F:UDP-glycosyltransferase activity"/>
    <property type="evidence" value="ECO:0007669"/>
    <property type="project" value="InterPro"/>
</dbReference>
<comment type="caution">
    <text evidence="3">The sequence shown here is derived from an EMBL/GenBank/DDBJ whole genome shotgun (WGS) entry which is preliminary data.</text>
</comment>
<dbReference type="InterPro" id="IPR002213">
    <property type="entry name" value="UDP_glucos_trans"/>
</dbReference>
<accession>A0AAV8ZY50</accession>
<keyword evidence="4" id="KW-1185">Reference proteome</keyword>
<gene>
    <name evidence="3" type="ORF">NQ314_000007</name>
</gene>
<dbReference type="Pfam" id="PF00201">
    <property type="entry name" value="UDPGT"/>
    <property type="match status" value="1"/>
</dbReference>